<accession>A0A162PS17</accession>
<dbReference type="EMBL" id="KV440977">
    <property type="protein sequence ID" value="OAD75447.1"/>
    <property type="molecule type" value="Genomic_DNA"/>
</dbReference>
<gene>
    <name evidence="2" type="ORF">PHYBLDRAFT_143689</name>
</gene>
<name>A0A162PS17_PHYB8</name>
<dbReference type="GeneID" id="28991948"/>
<feature type="compositionally biased region" description="Low complexity" evidence="1">
    <location>
        <begin position="67"/>
        <end position="76"/>
    </location>
</feature>
<evidence type="ECO:0000313" key="3">
    <source>
        <dbReference type="Proteomes" id="UP000077315"/>
    </source>
</evidence>
<proteinExistence type="predicted"/>
<evidence type="ECO:0000313" key="2">
    <source>
        <dbReference type="EMBL" id="OAD75447.1"/>
    </source>
</evidence>
<dbReference type="Proteomes" id="UP000077315">
    <property type="component" value="Unassembled WGS sequence"/>
</dbReference>
<dbReference type="RefSeq" id="XP_018293487.1">
    <property type="nucleotide sequence ID" value="XM_018431042.1"/>
</dbReference>
<protein>
    <submittedName>
        <fullName evidence="2">Uncharacterized protein</fullName>
    </submittedName>
</protein>
<organism evidence="2 3">
    <name type="scientific">Phycomyces blakesleeanus (strain ATCC 8743b / DSM 1359 / FGSC 10004 / NBRC 33097 / NRRL 1555)</name>
    <dbReference type="NCBI Taxonomy" id="763407"/>
    <lineage>
        <taxon>Eukaryota</taxon>
        <taxon>Fungi</taxon>
        <taxon>Fungi incertae sedis</taxon>
        <taxon>Mucoromycota</taxon>
        <taxon>Mucoromycotina</taxon>
        <taxon>Mucoromycetes</taxon>
        <taxon>Mucorales</taxon>
        <taxon>Phycomycetaceae</taxon>
        <taxon>Phycomyces</taxon>
    </lineage>
</organism>
<keyword evidence="3" id="KW-1185">Reference proteome</keyword>
<sequence length="113" mass="12345">MISQNTISATGTRKIRPKNVVFNLIYYIPRFHQGATPTLPKATITNTTNQLMEALCGNKKKKKRPVSASTSNGTASSSVKALYDLHISTVSKRSFLPNFHLAFSASVYTPSSP</sequence>
<dbReference type="InParanoid" id="A0A162PS17"/>
<reference evidence="3" key="1">
    <citation type="submission" date="2015-06" db="EMBL/GenBank/DDBJ databases">
        <title>Expansion of signal transduction pathways in fungi by whole-genome duplication.</title>
        <authorList>
            <consortium name="DOE Joint Genome Institute"/>
            <person name="Corrochano L.M."/>
            <person name="Kuo A."/>
            <person name="Marcet-Houben M."/>
            <person name="Polaino S."/>
            <person name="Salamov A."/>
            <person name="Villalobos J.M."/>
            <person name="Alvarez M.I."/>
            <person name="Avalos J."/>
            <person name="Benito E.P."/>
            <person name="Benoit I."/>
            <person name="Burger G."/>
            <person name="Camino L.P."/>
            <person name="Canovas D."/>
            <person name="Cerda-Olmedo E."/>
            <person name="Cheng J.-F."/>
            <person name="Dominguez A."/>
            <person name="Elias M."/>
            <person name="Eslava A.P."/>
            <person name="Glaser F."/>
            <person name="Grimwood J."/>
            <person name="Gutierrez G."/>
            <person name="Heitman J."/>
            <person name="Henrissat B."/>
            <person name="Iturriaga E.A."/>
            <person name="Lang B.F."/>
            <person name="Lavin J.L."/>
            <person name="Lee S."/>
            <person name="Li W."/>
            <person name="Lindquist E."/>
            <person name="Lopez-Garcia S."/>
            <person name="Luque E.M."/>
            <person name="Marcos A.T."/>
            <person name="Martin J."/>
            <person name="McCluskey K."/>
            <person name="Medina H.R."/>
            <person name="Miralles-Duran A."/>
            <person name="Miyazaki A."/>
            <person name="Munoz-Torres E."/>
            <person name="Oguiza J.A."/>
            <person name="Ohm R."/>
            <person name="Olmedo M."/>
            <person name="Orejas M."/>
            <person name="Ortiz-Castellanos L."/>
            <person name="Pisabarro A.G."/>
            <person name="Rodriguez-Romero J."/>
            <person name="Ruiz-Herrera J."/>
            <person name="Ruiz-Vazquez R."/>
            <person name="Sanz C."/>
            <person name="Schackwitz W."/>
            <person name="Schmutz J."/>
            <person name="Shahriari M."/>
            <person name="Shelest E."/>
            <person name="Silva-Franco F."/>
            <person name="Soanes D."/>
            <person name="Syed K."/>
            <person name="Tagua V.G."/>
            <person name="Talbot N.J."/>
            <person name="Thon M."/>
            <person name="De vries R.P."/>
            <person name="Wiebenga A."/>
            <person name="Yadav J.S."/>
            <person name="Braun E.L."/>
            <person name="Baker S."/>
            <person name="Garre V."/>
            <person name="Horwitz B."/>
            <person name="Torres-Martinez S."/>
            <person name="Idnurm A."/>
            <person name="Herrera-Estrella A."/>
            <person name="Gabaldon T."/>
            <person name="Grigoriev I.V."/>
        </authorList>
    </citation>
    <scope>NUCLEOTIDE SEQUENCE [LARGE SCALE GENOMIC DNA]</scope>
    <source>
        <strain evidence="3">NRRL 1555(-)</strain>
    </source>
</reference>
<evidence type="ECO:0000256" key="1">
    <source>
        <dbReference type="SAM" id="MobiDB-lite"/>
    </source>
</evidence>
<feature type="region of interest" description="Disordered" evidence="1">
    <location>
        <begin position="57"/>
        <end position="76"/>
    </location>
</feature>
<dbReference type="AlphaFoldDB" id="A0A162PS17"/>
<dbReference type="VEuPathDB" id="FungiDB:PHYBLDRAFT_143689"/>